<dbReference type="InterPro" id="IPR029058">
    <property type="entry name" value="AB_hydrolase_fold"/>
</dbReference>
<reference evidence="3 4" key="1">
    <citation type="submission" date="2017-04" db="EMBL/GenBank/DDBJ databases">
        <authorList>
            <person name="Afonso C.L."/>
            <person name="Miller P.J."/>
            <person name="Scott M.A."/>
            <person name="Spackman E."/>
            <person name="Goraichik I."/>
            <person name="Dimitrov K.M."/>
            <person name="Suarez D.L."/>
            <person name="Swayne D.E."/>
        </authorList>
    </citation>
    <scope>NUCLEOTIDE SEQUENCE [LARGE SCALE GENOMIC DNA]</scope>
    <source>
        <strain evidence="3 4">DSM 5090</strain>
    </source>
</reference>
<evidence type="ECO:0000313" key="4">
    <source>
        <dbReference type="Proteomes" id="UP000192738"/>
    </source>
</evidence>
<dbReference type="AlphaFoldDB" id="A0A1W2BBD0"/>
<dbReference type="Gene3D" id="3.40.50.1820">
    <property type="entry name" value="alpha/beta hydrolase"/>
    <property type="match status" value="1"/>
</dbReference>
<dbReference type="InterPro" id="IPR050266">
    <property type="entry name" value="AB_hydrolase_sf"/>
</dbReference>
<dbReference type="Pfam" id="PF00561">
    <property type="entry name" value="Abhydrolase_1"/>
    <property type="match status" value="1"/>
</dbReference>
<dbReference type="PANTHER" id="PTHR43798:SF31">
    <property type="entry name" value="AB HYDROLASE SUPERFAMILY PROTEIN YCLE"/>
    <property type="match status" value="1"/>
</dbReference>
<protein>
    <submittedName>
        <fullName evidence="3">Pimeloyl-ACP methyl ester carboxylesterase</fullName>
    </submittedName>
</protein>
<dbReference type="PRINTS" id="PR00111">
    <property type="entry name" value="ABHYDROLASE"/>
</dbReference>
<evidence type="ECO:0000256" key="1">
    <source>
        <dbReference type="ARBA" id="ARBA00022801"/>
    </source>
</evidence>
<name>A0A1W2BBD0_9FIRM</name>
<gene>
    <name evidence="3" type="ORF">SAMN04488500_10732</name>
</gene>
<dbReference type="GO" id="GO:0016787">
    <property type="term" value="F:hydrolase activity"/>
    <property type="evidence" value="ECO:0007669"/>
    <property type="project" value="UniProtKB-KW"/>
</dbReference>
<evidence type="ECO:0000259" key="2">
    <source>
        <dbReference type="Pfam" id="PF00561"/>
    </source>
</evidence>
<dbReference type="SUPFAM" id="SSF53474">
    <property type="entry name" value="alpha/beta-Hydrolases"/>
    <property type="match status" value="1"/>
</dbReference>
<sequence length="274" mass="30107">MKHTVNIDGLKLRYDDRGAGAAVLLIHGLGETGDSWRCQQEYLEKKFRVIAPDLRGHGESGDGQEGITIRRFADDCLALLDFLGIGQAHFVGHSMGGLISQEMAAHQPERMLSMTLSASAGFYPPPMGTEGLEERLRNIDQMTMAEFAGKIVTGACHPATGNEIRNELTAMFAANRKESYRQATISTIRSDFRQFHGKMQLPVLILVGDSDRTTPPEYARYLHGAIAGARLRILSRSAHMCKLENPAEYNQALEVFLEDVARQTVSNAAEGGCN</sequence>
<feature type="domain" description="AB hydrolase-1" evidence="2">
    <location>
        <begin position="22"/>
        <end position="164"/>
    </location>
</feature>
<accession>A0A1W2BBD0</accession>
<keyword evidence="1" id="KW-0378">Hydrolase</keyword>
<dbReference type="InterPro" id="IPR000073">
    <property type="entry name" value="AB_hydrolase_1"/>
</dbReference>
<dbReference type="RefSeq" id="WP_084575546.1">
    <property type="nucleotide sequence ID" value="NZ_CP155572.1"/>
</dbReference>
<dbReference type="OrthoDB" id="1684552at2"/>
<dbReference type="STRING" id="112901.SAMN04488500_10732"/>
<dbReference type="EMBL" id="FWXI01000007">
    <property type="protein sequence ID" value="SMC70121.1"/>
    <property type="molecule type" value="Genomic_DNA"/>
</dbReference>
<evidence type="ECO:0000313" key="3">
    <source>
        <dbReference type="EMBL" id="SMC70121.1"/>
    </source>
</evidence>
<organism evidence="3 4">
    <name type="scientific">Sporomusa malonica</name>
    <dbReference type="NCBI Taxonomy" id="112901"/>
    <lineage>
        <taxon>Bacteria</taxon>
        <taxon>Bacillati</taxon>
        <taxon>Bacillota</taxon>
        <taxon>Negativicutes</taxon>
        <taxon>Selenomonadales</taxon>
        <taxon>Sporomusaceae</taxon>
        <taxon>Sporomusa</taxon>
    </lineage>
</organism>
<dbReference type="Proteomes" id="UP000192738">
    <property type="component" value="Unassembled WGS sequence"/>
</dbReference>
<keyword evidence="4" id="KW-1185">Reference proteome</keyword>
<dbReference type="GO" id="GO:0016020">
    <property type="term" value="C:membrane"/>
    <property type="evidence" value="ECO:0007669"/>
    <property type="project" value="TreeGrafter"/>
</dbReference>
<proteinExistence type="predicted"/>
<dbReference type="PANTHER" id="PTHR43798">
    <property type="entry name" value="MONOACYLGLYCEROL LIPASE"/>
    <property type="match status" value="1"/>
</dbReference>